<dbReference type="GO" id="GO:0016020">
    <property type="term" value="C:membrane"/>
    <property type="evidence" value="ECO:0007669"/>
    <property type="project" value="InterPro"/>
</dbReference>
<keyword evidence="4" id="KW-0677">Repeat</keyword>
<dbReference type="InterPro" id="IPR006121">
    <property type="entry name" value="HMA_dom"/>
</dbReference>
<dbReference type="Pfam" id="PF00403">
    <property type="entry name" value="HMA"/>
    <property type="match status" value="2"/>
</dbReference>
<dbReference type="AlphaFoldDB" id="A0A3R7X2S3"/>
<evidence type="ECO:0000256" key="7">
    <source>
        <dbReference type="ARBA" id="ARBA00022967"/>
    </source>
</evidence>
<dbReference type="CDD" id="cd00371">
    <property type="entry name" value="HMA"/>
    <property type="match status" value="2"/>
</dbReference>
<dbReference type="InterPro" id="IPR001757">
    <property type="entry name" value="P_typ_ATPase"/>
</dbReference>
<keyword evidence="5" id="KW-0813">Transport</keyword>
<dbReference type="NCBIfam" id="TIGR00003">
    <property type="entry name" value="copper ion binding protein"/>
    <property type="match status" value="2"/>
</dbReference>
<dbReference type="SUPFAM" id="SSF55008">
    <property type="entry name" value="HMA, heavy metal-associated domain"/>
    <property type="match status" value="2"/>
</dbReference>
<protein>
    <submittedName>
        <fullName evidence="13">Heavy metal translocating P-type ATPase</fullName>
    </submittedName>
</protein>
<dbReference type="Pfam" id="PF00122">
    <property type="entry name" value="E1-E2_ATPase"/>
    <property type="match status" value="1"/>
</dbReference>
<dbReference type="SUPFAM" id="SSF81653">
    <property type="entry name" value="Calcium ATPase, transduction domain A"/>
    <property type="match status" value="1"/>
</dbReference>
<dbReference type="Gene3D" id="2.70.150.10">
    <property type="entry name" value="Calcium-transporting ATPase, cytoplasmic transduction domain A"/>
    <property type="match status" value="1"/>
</dbReference>
<dbReference type="PROSITE" id="PS01047">
    <property type="entry name" value="HMA_1"/>
    <property type="match status" value="2"/>
</dbReference>
<evidence type="ECO:0000256" key="4">
    <source>
        <dbReference type="ARBA" id="ARBA00022737"/>
    </source>
</evidence>
<feature type="transmembrane region" description="Helical" evidence="11">
    <location>
        <begin position="193"/>
        <end position="210"/>
    </location>
</feature>
<dbReference type="PANTHER" id="PTHR43520">
    <property type="entry name" value="ATP7, ISOFORM B"/>
    <property type="match status" value="1"/>
</dbReference>
<evidence type="ECO:0000256" key="3">
    <source>
        <dbReference type="ARBA" id="ARBA00022723"/>
    </source>
</evidence>
<dbReference type="PRINTS" id="PR00942">
    <property type="entry name" value="CUATPASEI"/>
</dbReference>
<accession>A0A3R7X2S3</accession>
<dbReference type="Gene3D" id="3.30.70.100">
    <property type="match status" value="2"/>
</dbReference>
<keyword evidence="8 11" id="KW-1133">Transmembrane helix</keyword>
<dbReference type="PROSITE" id="PS50846">
    <property type="entry name" value="HMA_2"/>
    <property type="match status" value="2"/>
</dbReference>
<feature type="transmembrane region" description="Helical" evidence="11">
    <location>
        <begin position="230"/>
        <end position="247"/>
    </location>
</feature>
<keyword evidence="3" id="KW-0479">Metal-binding</keyword>
<dbReference type="GO" id="GO:0005524">
    <property type="term" value="F:ATP binding"/>
    <property type="evidence" value="ECO:0007669"/>
    <property type="project" value="InterPro"/>
</dbReference>
<dbReference type="InterPro" id="IPR036163">
    <property type="entry name" value="HMA_dom_sf"/>
</dbReference>
<comment type="caution">
    <text evidence="13">The sequence shown here is derived from an EMBL/GenBank/DDBJ whole genome shotgun (WGS) entry which is preliminary data.</text>
</comment>
<dbReference type="GO" id="GO:0055070">
    <property type="term" value="P:copper ion homeostasis"/>
    <property type="evidence" value="ECO:0007669"/>
    <property type="project" value="TreeGrafter"/>
</dbReference>
<keyword evidence="2 11" id="KW-0812">Transmembrane</keyword>
<evidence type="ECO:0000313" key="14">
    <source>
        <dbReference type="Proteomes" id="UP000284763"/>
    </source>
</evidence>
<feature type="transmembrane region" description="Helical" evidence="11">
    <location>
        <begin position="167"/>
        <end position="187"/>
    </location>
</feature>
<evidence type="ECO:0000256" key="6">
    <source>
        <dbReference type="ARBA" id="ARBA00022842"/>
    </source>
</evidence>
<proteinExistence type="predicted"/>
<keyword evidence="6" id="KW-0460">Magnesium</keyword>
<evidence type="ECO:0000313" key="13">
    <source>
        <dbReference type="EMBL" id="RQD80263.1"/>
    </source>
</evidence>
<dbReference type="FunFam" id="3.30.70.100:FF:000005">
    <property type="entry name" value="Copper-exporting P-type ATPase A"/>
    <property type="match status" value="2"/>
</dbReference>
<dbReference type="InterPro" id="IPR017969">
    <property type="entry name" value="Heavy-metal-associated_CS"/>
</dbReference>
<keyword evidence="5" id="KW-0187">Copper transport</keyword>
<name>A0A3R7X2S3_9EURY</name>
<feature type="domain" description="HMA" evidence="12">
    <location>
        <begin position="2"/>
        <end position="68"/>
    </location>
</feature>
<evidence type="ECO:0000256" key="10">
    <source>
        <dbReference type="ARBA" id="ARBA00023136"/>
    </source>
</evidence>
<feature type="domain" description="HMA" evidence="12">
    <location>
        <begin position="78"/>
        <end position="144"/>
    </location>
</feature>
<gene>
    <name evidence="13" type="ORF">D5R95_08900</name>
</gene>
<dbReference type="FunFam" id="2.70.150.10:FF:000002">
    <property type="entry name" value="Copper-transporting ATPase 1, putative"/>
    <property type="match status" value="1"/>
</dbReference>
<dbReference type="PANTHER" id="PTHR43520:SF8">
    <property type="entry name" value="P-TYPE CU(+) TRANSPORTER"/>
    <property type="match status" value="1"/>
</dbReference>
<keyword evidence="7" id="KW-1278">Translocase</keyword>
<keyword evidence="10 11" id="KW-0472">Membrane</keyword>
<keyword evidence="5" id="KW-0406">Ion transport</keyword>
<evidence type="ECO:0000256" key="5">
    <source>
        <dbReference type="ARBA" id="ARBA00022796"/>
    </source>
</evidence>
<sequence>MVKLVLKIDGMTCSSCSRRVEEGLKKVNGINSITVNLPAEKAFIDYDPQQIDVDTIIKSVEELGYKASSADQNVDTIKSISARIEDMTCAACAQRLERSLGSVTGVHEVNVNFATSRATISYDSSIVTLDDIKDTVEDTGYGISFDDEVEDEHDPEQAKLDKAARKMWIAASSASIIMVLMTVHMFYEPIPGYFFLTAILAIPSVFIAGADTHRATWKALRHGSANMDTLITMGSLVPYFLSMLGFWFPVTTFVEMAATIMALHLVGRYLETKAKGRASQAIKKLVALEAKKARILDEGFEKEVPVKSLQLEDIMLIKPGEKIPTDGIVVSGYSTVDESMATGESMPVERKEGDEVIGSTINQQGSMKVKVTKVGKDTFLSQVISMVEQAQGSKVPIQEFADRVTGYFVPAVIFIAV</sequence>
<organism evidence="13 14">
    <name type="scientific">Methanosalsum natronophilum</name>
    <dbReference type="NCBI Taxonomy" id="768733"/>
    <lineage>
        <taxon>Archaea</taxon>
        <taxon>Methanobacteriati</taxon>
        <taxon>Methanobacteriota</taxon>
        <taxon>Stenosarchaea group</taxon>
        <taxon>Methanomicrobia</taxon>
        <taxon>Methanosarcinales</taxon>
        <taxon>Methanosarcinaceae</taxon>
        <taxon>Methanosalsum</taxon>
    </lineage>
</organism>
<reference evidence="13 14" key="1">
    <citation type="submission" date="2018-08" db="EMBL/GenBank/DDBJ databases">
        <title>The metabolism and importance of syntrophic acetate oxidation coupled to methane or sulfide production in haloalkaline environments.</title>
        <authorList>
            <person name="Timmers P.H.A."/>
            <person name="Vavourakis C.D."/>
            <person name="Sorokin D.Y."/>
            <person name="Sinninghe Damste J.S."/>
            <person name="Muyzer G."/>
            <person name="Stams A.J.M."/>
            <person name="Plugge C.M."/>
        </authorList>
    </citation>
    <scope>NUCLEOTIDE SEQUENCE [LARGE SCALE GENOMIC DNA]</scope>
    <source>
        <strain evidence="13">MSAO_Arc3</strain>
    </source>
</reference>
<keyword evidence="9" id="KW-0186">Copper</keyword>
<dbReference type="NCBIfam" id="TIGR01494">
    <property type="entry name" value="ATPase_P-type"/>
    <property type="match status" value="1"/>
</dbReference>
<evidence type="ECO:0000256" key="8">
    <source>
        <dbReference type="ARBA" id="ARBA00022989"/>
    </source>
</evidence>
<comment type="subcellular location">
    <subcellularLocation>
        <location evidence="1">Endomembrane system</location>
        <topology evidence="1">Multi-pass membrane protein</topology>
    </subcellularLocation>
</comment>
<dbReference type="InterPro" id="IPR008250">
    <property type="entry name" value="ATPase_P-typ_transduc_dom_A_sf"/>
</dbReference>
<evidence type="ECO:0000256" key="1">
    <source>
        <dbReference type="ARBA" id="ARBA00004127"/>
    </source>
</evidence>
<evidence type="ECO:0000256" key="11">
    <source>
        <dbReference type="SAM" id="Phobius"/>
    </source>
</evidence>
<dbReference type="Proteomes" id="UP000284763">
    <property type="component" value="Unassembled WGS sequence"/>
</dbReference>
<evidence type="ECO:0000256" key="2">
    <source>
        <dbReference type="ARBA" id="ARBA00022692"/>
    </source>
</evidence>
<dbReference type="GO" id="GO:0043682">
    <property type="term" value="F:P-type divalent copper transporter activity"/>
    <property type="evidence" value="ECO:0007669"/>
    <property type="project" value="TreeGrafter"/>
</dbReference>
<dbReference type="GO" id="GO:0016887">
    <property type="term" value="F:ATP hydrolysis activity"/>
    <property type="evidence" value="ECO:0007669"/>
    <property type="project" value="InterPro"/>
</dbReference>
<dbReference type="InterPro" id="IPR006122">
    <property type="entry name" value="HMA_Cu_ion-bd"/>
</dbReference>
<evidence type="ECO:0000259" key="12">
    <source>
        <dbReference type="PROSITE" id="PS50846"/>
    </source>
</evidence>
<dbReference type="GO" id="GO:0012505">
    <property type="term" value="C:endomembrane system"/>
    <property type="evidence" value="ECO:0007669"/>
    <property type="project" value="UniProtKB-SubCell"/>
</dbReference>
<dbReference type="GO" id="GO:0005507">
    <property type="term" value="F:copper ion binding"/>
    <property type="evidence" value="ECO:0007669"/>
    <property type="project" value="InterPro"/>
</dbReference>
<feature type="non-terminal residue" evidence="13">
    <location>
        <position position="417"/>
    </location>
</feature>
<evidence type="ECO:0000256" key="9">
    <source>
        <dbReference type="ARBA" id="ARBA00023008"/>
    </source>
</evidence>
<dbReference type="EMBL" id="QZAB01000568">
    <property type="protein sequence ID" value="RQD80263.1"/>
    <property type="molecule type" value="Genomic_DNA"/>
</dbReference>
<dbReference type="InterPro" id="IPR059000">
    <property type="entry name" value="ATPase_P-type_domA"/>
</dbReference>